<dbReference type="PANTHER" id="PTHR47706:SF4">
    <property type="entry name" value="NMRA-LIKE DOMAIN-CONTAINING PROTEIN"/>
    <property type="match status" value="1"/>
</dbReference>
<accession>A0AAJ0F2Z4</accession>
<organism evidence="5 6">
    <name type="scientific">Echria macrotheca</name>
    <dbReference type="NCBI Taxonomy" id="438768"/>
    <lineage>
        <taxon>Eukaryota</taxon>
        <taxon>Fungi</taxon>
        <taxon>Dikarya</taxon>
        <taxon>Ascomycota</taxon>
        <taxon>Pezizomycotina</taxon>
        <taxon>Sordariomycetes</taxon>
        <taxon>Sordariomycetidae</taxon>
        <taxon>Sordariales</taxon>
        <taxon>Schizotheciaceae</taxon>
        <taxon>Echria</taxon>
    </lineage>
</organism>
<keyword evidence="2" id="KW-0521">NADP</keyword>
<evidence type="ECO:0000256" key="3">
    <source>
        <dbReference type="ARBA" id="ARBA00023002"/>
    </source>
</evidence>
<evidence type="ECO:0000313" key="6">
    <source>
        <dbReference type="Proteomes" id="UP001239445"/>
    </source>
</evidence>
<name>A0AAJ0F2Z4_9PEZI</name>
<dbReference type="GO" id="GO:0016491">
    <property type="term" value="F:oxidoreductase activity"/>
    <property type="evidence" value="ECO:0007669"/>
    <property type="project" value="UniProtKB-KW"/>
</dbReference>
<evidence type="ECO:0000256" key="2">
    <source>
        <dbReference type="ARBA" id="ARBA00022857"/>
    </source>
</evidence>
<keyword evidence="3" id="KW-0560">Oxidoreductase</keyword>
<gene>
    <name evidence="5" type="ORF">QBC47DRAFT_387351</name>
</gene>
<evidence type="ECO:0000256" key="1">
    <source>
        <dbReference type="ARBA" id="ARBA00005725"/>
    </source>
</evidence>
<keyword evidence="6" id="KW-1185">Reference proteome</keyword>
<dbReference type="InterPro" id="IPR051609">
    <property type="entry name" value="NmrA/Isoflavone_reductase-like"/>
</dbReference>
<dbReference type="InterPro" id="IPR036291">
    <property type="entry name" value="NAD(P)-bd_dom_sf"/>
</dbReference>
<sequence>MVKIAIAGGTGELGREVTEALVATGKHDITVLTRAVRSDIPGVTQRAVDYDDHDGLAQALHGIHTVLSFVNQLMEAPDKNCQKSLIDACISAGVKRFAPSEYGSLGKVDLPFWKKKKATREYLEQVNRHAKVLEYTLFQPGLLLDYLATPFKTSKYVTPLDTFIGFQDRRAIVVEGHEDAVLTLTAVRDIVGVVVQAVDYDGEWPRLGGVRGNRVTVSTILEVGARIRGRPFSVERVQVEDLERGRLNTSWSLGKPHPGFTPEQTGQMEAMLQTVLISILLSVVKEDWEVSDAWNKCLPDFRFTDIESFLDEVWKGKD</sequence>
<dbReference type="EMBL" id="MU839838">
    <property type="protein sequence ID" value="KAK1752906.1"/>
    <property type="molecule type" value="Genomic_DNA"/>
</dbReference>
<reference evidence="5" key="1">
    <citation type="submission" date="2023-06" db="EMBL/GenBank/DDBJ databases">
        <title>Genome-scale phylogeny and comparative genomics of the fungal order Sordariales.</title>
        <authorList>
            <consortium name="Lawrence Berkeley National Laboratory"/>
            <person name="Hensen N."/>
            <person name="Bonometti L."/>
            <person name="Westerberg I."/>
            <person name="Brannstrom I.O."/>
            <person name="Guillou S."/>
            <person name="Cros-Aarteil S."/>
            <person name="Calhoun S."/>
            <person name="Haridas S."/>
            <person name="Kuo A."/>
            <person name="Mondo S."/>
            <person name="Pangilinan J."/>
            <person name="Riley R."/>
            <person name="Labutti K."/>
            <person name="Andreopoulos B."/>
            <person name="Lipzen A."/>
            <person name="Chen C."/>
            <person name="Yanf M."/>
            <person name="Daum C."/>
            <person name="Ng V."/>
            <person name="Clum A."/>
            <person name="Steindorff A."/>
            <person name="Ohm R."/>
            <person name="Martin F."/>
            <person name="Silar P."/>
            <person name="Natvig D."/>
            <person name="Lalanne C."/>
            <person name="Gautier V."/>
            <person name="Ament-Velasquez S.L."/>
            <person name="Kruys A."/>
            <person name="Hutchinson M.I."/>
            <person name="Powell A.J."/>
            <person name="Barry K."/>
            <person name="Miller A.N."/>
            <person name="Grigoriev I.V."/>
            <person name="Debuchy R."/>
            <person name="Gladieux P."/>
            <person name="Thoren M.H."/>
            <person name="Johannesson H."/>
        </authorList>
    </citation>
    <scope>NUCLEOTIDE SEQUENCE</scope>
    <source>
        <strain evidence="5">PSN4</strain>
    </source>
</reference>
<dbReference type="PANTHER" id="PTHR47706">
    <property type="entry name" value="NMRA-LIKE FAMILY PROTEIN"/>
    <property type="match status" value="1"/>
</dbReference>
<feature type="domain" description="NmrA-like" evidence="4">
    <location>
        <begin position="3"/>
        <end position="243"/>
    </location>
</feature>
<comment type="similarity">
    <text evidence="1">Belongs to the NmrA-type oxidoreductase family. Isoflavone reductase subfamily.</text>
</comment>
<comment type="caution">
    <text evidence="5">The sequence shown here is derived from an EMBL/GenBank/DDBJ whole genome shotgun (WGS) entry which is preliminary data.</text>
</comment>
<proteinExistence type="inferred from homology"/>
<dbReference type="AlphaFoldDB" id="A0AAJ0F2Z4"/>
<evidence type="ECO:0000259" key="4">
    <source>
        <dbReference type="Pfam" id="PF05368"/>
    </source>
</evidence>
<dbReference type="SUPFAM" id="SSF51735">
    <property type="entry name" value="NAD(P)-binding Rossmann-fold domains"/>
    <property type="match status" value="1"/>
</dbReference>
<dbReference type="Pfam" id="PF05368">
    <property type="entry name" value="NmrA"/>
    <property type="match status" value="1"/>
</dbReference>
<protein>
    <submittedName>
        <fullName evidence="5">NAD(P)-binding protein</fullName>
    </submittedName>
</protein>
<evidence type="ECO:0000313" key="5">
    <source>
        <dbReference type="EMBL" id="KAK1752906.1"/>
    </source>
</evidence>
<dbReference type="InterPro" id="IPR008030">
    <property type="entry name" value="NmrA-like"/>
</dbReference>
<dbReference type="Proteomes" id="UP001239445">
    <property type="component" value="Unassembled WGS sequence"/>
</dbReference>
<dbReference type="Gene3D" id="3.40.50.720">
    <property type="entry name" value="NAD(P)-binding Rossmann-like Domain"/>
    <property type="match status" value="1"/>
</dbReference>